<dbReference type="STRING" id="308853.SAMN05421752_11143"/>
<evidence type="ECO:0000256" key="2">
    <source>
        <dbReference type="ARBA" id="ARBA00022475"/>
    </source>
</evidence>
<evidence type="ECO:0000256" key="6">
    <source>
        <dbReference type="SAM" id="Phobius"/>
    </source>
</evidence>
<feature type="domain" description="ABC3 transporter permease C-terminal" evidence="7">
    <location>
        <begin position="283"/>
        <end position="398"/>
    </location>
</feature>
<feature type="transmembrane region" description="Helical" evidence="6">
    <location>
        <begin position="35"/>
        <end position="58"/>
    </location>
</feature>
<dbReference type="PANTHER" id="PTHR43738">
    <property type="entry name" value="ABC TRANSPORTER, MEMBRANE PROTEIN"/>
    <property type="match status" value="1"/>
</dbReference>
<keyword evidence="3 6" id="KW-0812">Transmembrane</keyword>
<evidence type="ECO:0000256" key="3">
    <source>
        <dbReference type="ARBA" id="ARBA00022692"/>
    </source>
</evidence>
<dbReference type="Pfam" id="PF02687">
    <property type="entry name" value="FtsX"/>
    <property type="match status" value="1"/>
</dbReference>
<name>A0A1N7GCM1_9EURY</name>
<dbReference type="Proteomes" id="UP000185936">
    <property type="component" value="Unassembled WGS sequence"/>
</dbReference>
<evidence type="ECO:0000313" key="8">
    <source>
        <dbReference type="EMBL" id="SIS10280.1"/>
    </source>
</evidence>
<dbReference type="AlphaFoldDB" id="A0A1N7GCM1"/>
<feature type="transmembrane region" description="Helical" evidence="6">
    <location>
        <begin position="372"/>
        <end position="395"/>
    </location>
</feature>
<dbReference type="GO" id="GO:0005886">
    <property type="term" value="C:plasma membrane"/>
    <property type="evidence" value="ECO:0007669"/>
    <property type="project" value="UniProtKB-SubCell"/>
</dbReference>
<feature type="transmembrane region" description="Helical" evidence="6">
    <location>
        <begin position="324"/>
        <end position="352"/>
    </location>
</feature>
<keyword evidence="5 6" id="KW-0472">Membrane</keyword>
<comment type="subcellular location">
    <subcellularLocation>
        <location evidence="1">Cell membrane</location>
        <topology evidence="1">Multi-pass membrane protein</topology>
    </subcellularLocation>
</comment>
<evidence type="ECO:0000313" key="9">
    <source>
        <dbReference type="Proteomes" id="UP000185936"/>
    </source>
</evidence>
<dbReference type="InterPro" id="IPR051125">
    <property type="entry name" value="ABC-4/HrtB_transporter"/>
</dbReference>
<keyword evidence="9" id="KW-1185">Reference proteome</keyword>
<protein>
    <submittedName>
        <fullName evidence="8">Putative ABC transport system permease protein</fullName>
    </submittedName>
</protein>
<accession>A0A1N7GCM1</accession>
<evidence type="ECO:0000256" key="4">
    <source>
        <dbReference type="ARBA" id="ARBA00022989"/>
    </source>
</evidence>
<feature type="transmembrane region" description="Helical" evidence="6">
    <location>
        <begin position="277"/>
        <end position="304"/>
    </location>
</feature>
<organism evidence="8 9">
    <name type="scientific">Natronorubrum thiooxidans</name>
    <dbReference type="NCBI Taxonomy" id="308853"/>
    <lineage>
        <taxon>Archaea</taxon>
        <taxon>Methanobacteriati</taxon>
        <taxon>Methanobacteriota</taxon>
        <taxon>Stenosarchaea group</taxon>
        <taxon>Halobacteria</taxon>
        <taxon>Halobacteriales</taxon>
        <taxon>Natrialbaceae</taxon>
        <taxon>Natronorubrum</taxon>
    </lineage>
</organism>
<dbReference type="PANTHER" id="PTHR43738:SF2">
    <property type="entry name" value="ABC TRANSPORTER PERMEASE"/>
    <property type="match status" value="1"/>
</dbReference>
<gene>
    <name evidence="8" type="ORF">SAMN05421752_11143</name>
</gene>
<reference evidence="9" key="1">
    <citation type="submission" date="2017-01" db="EMBL/GenBank/DDBJ databases">
        <authorList>
            <person name="Varghese N."/>
            <person name="Submissions S."/>
        </authorList>
    </citation>
    <scope>NUCLEOTIDE SEQUENCE [LARGE SCALE GENOMIC DNA]</scope>
    <source>
        <strain evidence="9">type strain: HArc-</strain>
    </source>
</reference>
<dbReference type="InterPro" id="IPR003838">
    <property type="entry name" value="ABC3_permease_C"/>
</dbReference>
<evidence type="ECO:0000259" key="7">
    <source>
        <dbReference type="Pfam" id="PF02687"/>
    </source>
</evidence>
<proteinExistence type="predicted"/>
<sequence>MSLRRRLTRWVGLTRVGLRQTITRATGTDRTRVRFSLLGVVVVIALLVVVTGIGIGLATGTTVYDDDVDYWIVPESDGERSSLLATDQPQFGTVHETTERIQATDDVTFASPVLSEVVRLEVGDRSEYVLVIGVVNSPGFEQIAGVSTEGLTDDDPYYANGSYDGDWTGEVVLSRSASNLLKVGAGDGVTVADNDSFIVTATDDGTSSAGDIPTAVVQLSELQTLTGNDEYDQADQFVVGSNSPAVEDELAGIYPQSDVLTRGGLTASEVTESGLPFALALTAFVVAISVGTLFVLTTTGLEVVADRRQLATLSALGLSTRSQLGLIGVQTLVITGLGGLVGSIVGLGGIRLTNYIATETITTGPIATSHPLFVAYGVATGLLIGILSLPILLILTRRVTGGVP</sequence>
<dbReference type="OrthoDB" id="170372at2157"/>
<evidence type="ECO:0000256" key="1">
    <source>
        <dbReference type="ARBA" id="ARBA00004651"/>
    </source>
</evidence>
<keyword evidence="4 6" id="KW-1133">Transmembrane helix</keyword>
<dbReference type="EMBL" id="FTNR01000011">
    <property type="protein sequence ID" value="SIS10280.1"/>
    <property type="molecule type" value="Genomic_DNA"/>
</dbReference>
<keyword evidence="2" id="KW-1003">Cell membrane</keyword>
<evidence type="ECO:0000256" key="5">
    <source>
        <dbReference type="ARBA" id="ARBA00023136"/>
    </source>
</evidence>
<dbReference type="RefSeq" id="WP_076609936.1">
    <property type="nucleotide sequence ID" value="NZ_FTNR01000011.1"/>
</dbReference>